<feature type="transmembrane region" description="Helical" evidence="13">
    <location>
        <begin position="12"/>
        <end position="31"/>
    </location>
</feature>
<dbReference type="SUPFAM" id="SSF52172">
    <property type="entry name" value="CheY-like"/>
    <property type="match status" value="2"/>
</dbReference>
<dbReference type="Gene3D" id="3.40.50.2300">
    <property type="match status" value="2"/>
</dbReference>
<dbReference type="InterPro" id="IPR003661">
    <property type="entry name" value="HisK_dim/P_dom"/>
</dbReference>
<dbReference type="SMART" id="SM00448">
    <property type="entry name" value="REC"/>
    <property type="match status" value="2"/>
</dbReference>
<feature type="domain" description="Response regulatory" evidence="15">
    <location>
        <begin position="881"/>
        <end position="998"/>
    </location>
</feature>
<evidence type="ECO:0000259" key="16">
    <source>
        <dbReference type="PROSITE" id="PS50885"/>
    </source>
</evidence>
<feature type="modified residue" description="4-aspartylphosphate" evidence="12">
    <location>
        <position position="930"/>
    </location>
</feature>
<dbReference type="EMBL" id="BMJC01000001">
    <property type="protein sequence ID" value="GGA85311.1"/>
    <property type="molecule type" value="Genomic_DNA"/>
</dbReference>
<evidence type="ECO:0000256" key="5">
    <source>
        <dbReference type="ARBA" id="ARBA00022679"/>
    </source>
</evidence>
<keyword evidence="4 12" id="KW-0597">Phosphoprotein</keyword>
<dbReference type="Pfam" id="PF00512">
    <property type="entry name" value="HisKA"/>
    <property type="match status" value="1"/>
</dbReference>
<dbReference type="Pfam" id="PF02518">
    <property type="entry name" value="HATPase_c"/>
    <property type="match status" value="1"/>
</dbReference>
<evidence type="ECO:0000259" key="15">
    <source>
        <dbReference type="PROSITE" id="PS50110"/>
    </source>
</evidence>
<dbReference type="GO" id="GO:0005524">
    <property type="term" value="F:ATP binding"/>
    <property type="evidence" value="ECO:0007669"/>
    <property type="project" value="UniProtKB-KW"/>
</dbReference>
<dbReference type="Gene3D" id="3.30.450.40">
    <property type="match status" value="1"/>
</dbReference>
<dbReference type="Pfam" id="PF01590">
    <property type="entry name" value="GAF"/>
    <property type="match status" value="1"/>
</dbReference>
<keyword evidence="13" id="KW-0812">Transmembrane</keyword>
<feature type="domain" description="Response regulatory" evidence="15">
    <location>
        <begin position="735"/>
        <end position="857"/>
    </location>
</feature>
<evidence type="ECO:0000256" key="3">
    <source>
        <dbReference type="ARBA" id="ARBA00012438"/>
    </source>
</evidence>
<dbReference type="SUPFAM" id="SSF55874">
    <property type="entry name" value="ATPase domain of HSP90 chaperone/DNA topoisomerase II/histidine kinase"/>
    <property type="match status" value="1"/>
</dbReference>
<dbReference type="InterPro" id="IPR011006">
    <property type="entry name" value="CheY-like_superfamily"/>
</dbReference>
<dbReference type="InterPro" id="IPR001789">
    <property type="entry name" value="Sig_transdc_resp-reg_receiver"/>
</dbReference>
<keyword evidence="7" id="KW-0418">Kinase</keyword>
<organism evidence="17 18">
    <name type="scientific">Puia dinghuensis</name>
    <dbReference type="NCBI Taxonomy" id="1792502"/>
    <lineage>
        <taxon>Bacteria</taxon>
        <taxon>Pseudomonadati</taxon>
        <taxon>Bacteroidota</taxon>
        <taxon>Chitinophagia</taxon>
        <taxon>Chitinophagales</taxon>
        <taxon>Chitinophagaceae</taxon>
        <taxon>Puia</taxon>
    </lineage>
</organism>
<keyword evidence="13" id="KW-0472">Membrane</keyword>
<dbReference type="InterPro" id="IPR029016">
    <property type="entry name" value="GAF-like_dom_sf"/>
</dbReference>
<feature type="transmembrane region" description="Helical" evidence="13">
    <location>
        <begin position="191"/>
        <end position="216"/>
    </location>
</feature>
<sequence>MTFSIKKKIYGSFALFVALFVINGVITFITLNSNKRSAERLSRVIDPSLQAMDDFKKMMLESKMYTTNWVFLRYSEDDKEHLKRLQTTEYPQLRARIDICAGQWKSVDWVDSLHKIYSDFDRLLVIEKVIMLSLKEFKDYDDPVIKLEAERELEDEVLPRTAALLNDLDRIISFGQGIRAAENVKLERSSILLRVMIIILAISIIVAAILLSLYMARMILRPVSKIRHIVNDLGKGVIRAIPGEPRKDEIGDMVLSVNDLSASLQRTASFAYEVGIRNFDIPFRPLGEEDTLGKALISMRDNLKSSEAGLLAITKDLNKKDKLLQAVGTAMHELISNNDFESSIGNAIRMLGSQMRVDSIETYCNYTDPRNGKVERRQLACWDSATKEVKYHADDDGHTHSFFTPEIERTLRENKVFSSADLTVIPVIAAGELWGFVCIHDGKTGREWTKAELSILESFSGTLGAAIDRIEMEQQKNTAEAASVAKSEFMANISHELRTPMNGIIGFTDLLLTTQLARTQREYLLNVSKSAYNLLNIINDILDFSKLEAGKLLIDHSTFKLGELIEEAADILSIKAQEKGLELVCNTDIGLPSQFAGDEMRIRQILVNLIGNAIKFTTEGEVSVTALMTTPAVEKDGKKYVGVEISVKDTGIGISASKLDKIFESFTQVDSSTTRHFGGTGLGLTISRRLAELMGGNLSVTSQLGKGSVFTLHLSLEVINEQPRTDLVKKGLLRKVLVVDDNVTNCQFLLGVFHYLSIPAIACHSGAEAVSAIAMANGNGQPFDLILTDHQMPGMDGIQLIQRLKPMLPSPAQPVIMMLSSLEKSNFQPEAEKAGIHKFLSKPVKLSELLGLLSRLFEGSGKEQELISVAPKIRKYDHRNKILVAEDNELNMELIAEILGRMGMDVIRAGNGEEVVAKLMEHDPAIVFMDLNMPVMDGYTATEEIRRSPRPYCDVPVIALTADAMKEDKERCLKVGMNDFISKPFRIEELEVVMNHYLPAGPRRSPA</sequence>
<keyword evidence="6" id="KW-0547">Nucleotide-binding</keyword>
<name>A0A8J2U7X9_9BACT</name>
<dbReference type="InterPro" id="IPR036097">
    <property type="entry name" value="HisK_dim/P_sf"/>
</dbReference>
<dbReference type="InterPro" id="IPR003018">
    <property type="entry name" value="GAF"/>
</dbReference>
<keyword evidence="18" id="KW-1185">Reference proteome</keyword>
<evidence type="ECO:0000256" key="7">
    <source>
        <dbReference type="ARBA" id="ARBA00022777"/>
    </source>
</evidence>
<dbReference type="GO" id="GO:0000155">
    <property type="term" value="F:phosphorelay sensor kinase activity"/>
    <property type="evidence" value="ECO:0007669"/>
    <property type="project" value="InterPro"/>
</dbReference>
<evidence type="ECO:0000256" key="1">
    <source>
        <dbReference type="ARBA" id="ARBA00000085"/>
    </source>
</evidence>
<evidence type="ECO:0000313" key="18">
    <source>
        <dbReference type="Proteomes" id="UP000607559"/>
    </source>
</evidence>
<feature type="domain" description="HAMP" evidence="16">
    <location>
        <begin position="217"/>
        <end position="269"/>
    </location>
</feature>
<protein>
    <recommendedName>
        <fullName evidence="11">Sensory/regulatory protein RpfC</fullName>
        <ecNumber evidence="3">2.7.13.3</ecNumber>
    </recommendedName>
</protein>
<gene>
    <name evidence="17" type="ORF">GCM10011511_05430</name>
</gene>
<evidence type="ECO:0000256" key="2">
    <source>
        <dbReference type="ARBA" id="ARBA00004370"/>
    </source>
</evidence>
<dbReference type="CDD" id="cd00082">
    <property type="entry name" value="HisKA"/>
    <property type="match status" value="1"/>
</dbReference>
<evidence type="ECO:0000256" key="10">
    <source>
        <dbReference type="ARBA" id="ARBA00064003"/>
    </source>
</evidence>
<keyword evidence="9" id="KW-0902">Two-component regulatory system</keyword>
<evidence type="ECO:0000256" key="11">
    <source>
        <dbReference type="ARBA" id="ARBA00068150"/>
    </source>
</evidence>
<dbReference type="Gene3D" id="3.30.565.10">
    <property type="entry name" value="Histidine kinase-like ATPase, C-terminal domain"/>
    <property type="match status" value="1"/>
</dbReference>
<dbReference type="SUPFAM" id="SSF55781">
    <property type="entry name" value="GAF domain-like"/>
    <property type="match status" value="2"/>
</dbReference>
<dbReference type="InterPro" id="IPR004358">
    <property type="entry name" value="Sig_transdc_His_kin-like_C"/>
</dbReference>
<dbReference type="PROSITE" id="PS50885">
    <property type="entry name" value="HAMP"/>
    <property type="match status" value="1"/>
</dbReference>
<dbReference type="SMART" id="SM00304">
    <property type="entry name" value="HAMP"/>
    <property type="match status" value="1"/>
</dbReference>
<comment type="catalytic activity">
    <reaction evidence="1">
        <text>ATP + protein L-histidine = ADP + protein N-phospho-L-histidine.</text>
        <dbReference type="EC" id="2.7.13.3"/>
    </reaction>
</comment>
<dbReference type="Proteomes" id="UP000607559">
    <property type="component" value="Unassembled WGS sequence"/>
</dbReference>
<comment type="subunit">
    <text evidence="10">At low DSF concentrations, interacts with RpfF.</text>
</comment>
<dbReference type="SMART" id="SM00387">
    <property type="entry name" value="HATPase_c"/>
    <property type="match status" value="1"/>
</dbReference>
<dbReference type="Gene3D" id="6.10.340.10">
    <property type="match status" value="1"/>
</dbReference>
<dbReference type="RefSeq" id="WP_188928294.1">
    <property type="nucleotide sequence ID" value="NZ_BMJC01000001.1"/>
</dbReference>
<dbReference type="GO" id="GO:0016020">
    <property type="term" value="C:membrane"/>
    <property type="evidence" value="ECO:0007669"/>
    <property type="project" value="UniProtKB-SubCell"/>
</dbReference>
<dbReference type="InterPro" id="IPR005467">
    <property type="entry name" value="His_kinase_dom"/>
</dbReference>
<keyword evidence="5" id="KW-0808">Transferase</keyword>
<dbReference type="Pfam" id="PF00672">
    <property type="entry name" value="HAMP"/>
    <property type="match status" value="1"/>
</dbReference>
<feature type="modified residue" description="4-aspartylphosphate" evidence="12">
    <location>
        <position position="789"/>
    </location>
</feature>
<dbReference type="InterPro" id="IPR003594">
    <property type="entry name" value="HATPase_dom"/>
</dbReference>
<dbReference type="PANTHER" id="PTHR45339:SF1">
    <property type="entry name" value="HYBRID SIGNAL TRANSDUCTION HISTIDINE KINASE J"/>
    <property type="match status" value="1"/>
</dbReference>
<dbReference type="SMART" id="SM00388">
    <property type="entry name" value="HisKA"/>
    <property type="match status" value="1"/>
</dbReference>
<evidence type="ECO:0000256" key="4">
    <source>
        <dbReference type="ARBA" id="ARBA00022553"/>
    </source>
</evidence>
<evidence type="ECO:0000256" key="6">
    <source>
        <dbReference type="ARBA" id="ARBA00022741"/>
    </source>
</evidence>
<evidence type="ECO:0000256" key="9">
    <source>
        <dbReference type="ARBA" id="ARBA00023012"/>
    </source>
</evidence>
<evidence type="ECO:0000256" key="8">
    <source>
        <dbReference type="ARBA" id="ARBA00022840"/>
    </source>
</evidence>
<dbReference type="PRINTS" id="PR00344">
    <property type="entry name" value="BCTRLSENSOR"/>
</dbReference>
<dbReference type="InterPro" id="IPR003660">
    <property type="entry name" value="HAMP_dom"/>
</dbReference>
<dbReference type="EC" id="2.7.13.3" evidence="3"/>
<feature type="domain" description="Histidine kinase" evidence="14">
    <location>
        <begin position="492"/>
        <end position="718"/>
    </location>
</feature>
<keyword evidence="8" id="KW-0067">ATP-binding</keyword>
<dbReference type="SUPFAM" id="SSF47384">
    <property type="entry name" value="Homodimeric domain of signal transducing histidine kinase"/>
    <property type="match status" value="1"/>
</dbReference>
<accession>A0A8J2U7X9</accession>
<dbReference type="PANTHER" id="PTHR45339">
    <property type="entry name" value="HYBRID SIGNAL TRANSDUCTION HISTIDINE KINASE J"/>
    <property type="match status" value="1"/>
</dbReference>
<dbReference type="SMART" id="SM00065">
    <property type="entry name" value="GAF"/>
    <property type="match status" value="1"/>
</dbReference>
<dbReference type="FunFam" id="1.10.287.130:FF:000002">
    <property type="entry name" value="Two-component osmosensing histidine kinase"/>
    <property type="match status" value="1"/>
</dbReference>
<reference evidence="17" key="2">
    <citation type="submission" date="2020-09" db="EMBL/GenBank/DDBJ databases">
        <authorList>
            <person name="Sun Q."/>
            <person name="Zhou Y."/>
        </authorList>
    </citation>
    <scope>NUCLEOTIDE SEQUENCE</scope>
    <source>
        <strain evidence="17">CGMCC 1.15448</strain>
    </source>
</reference>
<dbReference type="CDD" id="cd17546">
    <property type="entry name" value="REC_hyHK_CKI1_RcsC-like"/>
    <property type="match status" value="1"/>
</dbReference>
<evidence type="ECO:0000256" key="12">
    <source>
        <dbReference type="PROSITE-ProRule" id="PRU00169"/>
    </source>
</evidence>
<keyword evidence="13" id="KW-1133">Transmembrane helix</keyword>
<dbReference type="PROSITE" id="PS50110">
    <property type="entry name" value="RESPONSE_REGULATORY"/>
    <property type="match status" value="2"/>
</dbReference>
<dbReference type="Gene3D" id="1.10.287.130">
    <property type="match status" value="1"/>
</dbReference>
<evidence type="ECO:0000256" key="13">
    <source>
        <dbReference type="SAM" id="Phobius"/>
    </source>
</evidence>
<dbReference type="AlphaFoldDB" id="A0A8J2U7X9"/>
<dbReference type="CDD" id="cd16922">
    <property type="entry name" value="HATPase_EvgS-ArcB-TorS-like"/>
    <property type="match status" value="1"/>
</dbReference>
<dbReference type="Pfam" id="PF00072">
    <property type="entry name" value="Response_reg"/>
    <property type="match status" value="2"/>
</dbReference>
<comment type="caution">
    <text evidence="17">The sequence shown here is derived from an EMBL/GenBank/DDBJ whole genome shotgun (WGS) entry which is preliminary data.</text>
</comment>
<comment type="subcellular location">
    <subcellularLocation>
        <location evidence="2">Membrane</location>
    </subcellularLocation>
</comment>
<reference evidence="17" key="1">
    <citation type="journal article" date="2014" name="Int. J. Syst. Evol. Microbiol.">
        <title>Complete genome sequence of Corynebacterium casei LMG S-19264T (=DSM 44701T), isolated from a smear-ripened cheese.</title>
        <authorList>
            <consortium name="US DOE Joint Genome Institute (JGI-PGF)"/>
            <person name="Walter F."/>
            <person name="Albersmeier A."/>
            <person name="Kalinowski J."/>
            <person name="Ruckert C."/>
        </authorList>
    </citation>
    <scope>NUCLEOTIDE SEQUENCE</scope>
    <source>
        <strain evidence="17">CGMCC 1.15448</strain>
    </source>
</reference>
<dbReference type="FunFam" id="3.30.565.10:FF:000010">
    <property type="entry name" value="Sensor histidine kinase RcsC"/>
    <property type="match status" value="1"/>
</dbReference>
<dbReference type="PROSITE" id="PS50109">
    <property type="entry name" value="HIS_KIN"/>
    <property type="match status" value="1"/>
</dbReference>
<evidence type="ECO:0000259" key="14">
    <source>
        <dbReference type="PROSITE" id="PS50109"/>
    </source>
</evidence>
<proteinExistence type="predicted"/>
<dbReference type="InterPro" id="IPR036890">
    <property type="entry name" value="HATPase_C_sf"/>
</dbReference>
<evidence type="ECO:0000313" key="17">
    <source>
        <dbReference type="EMBL" id="GGA85311.1"/>
    </source>
</evidence>